<dbReference type="PRINTS" id="PR00155">
    <property type="entry name" value="AMICYANIN"/>
</dbReference>
<dbReference type="InterPro" id="IPR001235">
    <property type="entry name" value="Copper_blue_Plastocyanin"/>
</dbReference>
<evidence type="ECO:0000313" key="12">
    <source>
        <dbReference type="Proteomes" id="UP000076400"/>
    </source>
</evidence>
<dbReference type="RefSeq" id="WP_067552248.1">
    <property type="nucleotide sequence ID" value="NZ_LPXN01000024.1"/>
</dbReference>
<dbReference type="InterPro" id="IPR000923">
    <property type="entry name" value="BlueCu_1"/>
</dbReference>
<gene>
    <name evidence="11" type="ORF">AUP43_04620</name>
</gene>
<evidence type="ECO:0000256" key="5">
    <source>
        <dbReference type="ARBA" id="ARBA00022764"/>
    </source>
</evidence>
<keyword evidence="6" id="KW-0249">Electron transport</keyword>
<dbReference type="STRING" id="580166.AUP43_04620"/>
<dbReference type="AlphaFoldDB" id="A0A154WG00"/>
<feature type="binding site" evidence="9">
    <location>
        <position position="77"/>
    </location>
    <ligand>
        <name>Cu cation</name>
        <dbReference type="ChEBI" id="CHEBI:23378"/>
    </ligand>
</feature>
<reference evidence="11 12" key="1">
    <citation type="submission" date="2015-12" db="EMBL/GenBank/DDBJ databases">
        <title>Genome sequence of Oceanibaculum pacificum MCCC 1A02656.</title>
        <authorList>
            <person name="Lu L."/>
            <person name="Lai Q."/>
            <person name="Shao Z."/>
            <person name="Qian P."/>
        </authorList>
    </citation>
    <scope>NUCLEOTIDE SEQUENCE [LARGE SCALE GENOMIC DNA]</scope>
    <source>
        <strain evidence="11 12">MCCC 1A02656</strain>
    </source>
</reference>
<dbReference type="Gene3D" id="2.60.40.420">
    <property type="entry name" value="Cupredoxins - blue copper proteins"/>
    <property type="match status" value="1"/>
</dbReference>
<dbReference type="PROSITE" id="PS00196">
    <property type="entry name" value="COPPER_BLUE"/>
    <property type="match status" value="1"/>
</dbReference>
<evidence type="ECO:0000256" key="9">
    <source>
        <dbReference type="PIRSR" id="PIRSR602386-1"/>
    </source>
</evidence>
<feature type="binding site" evidence="9">
    <location>
        <position position="36"/>
    </location>
    <ligand>
        <name>Cu cation</name>
        <dbReference type="ChEBI" id="CHEBI:23378"/>
    </ligand>
</feature>
<accession>A0A154WG00</accession>
<keyword evidence="12" id="KW-1185">Reference proteome</keyword>
<organism evidence="11 12">
    <name type="scientific">Oceanibaculum pacificum</name>
    <dbReference type="NCBI Taxonomy" id="580166"/>
    <lineage>
        <taxon>Bacteria</taxon>
        <taxon>Pseudomonadati</taxon>
        <taxon>Pseudomonadota</taxon>
        <taxon>Alphaproteobacteria</taxon>
        <taxon>Rhodospirillales</taxon>
        <taxon>Oceanibaculaceae</taxon>
        <taxon>Oceanibaculum</taxon>
    </lineage>
</organism>
<dbReference type="InterPro" id="IPR002386">
    <property type="entry name" value="Amicyanin/Pseudoazurin"/>
</dbReference>
<dbReference type="PRINTS" id="PR00156">
    <property type="entry name" value="COPPERBLUE"/>
</dbReference>
<comment type="caution">
    <text evidence="11">The sequence shown here is derived from an EMBL/GenBank/DDBJ whole genome shotgun (WGS) entry which is preliminary data.</text>
</comment>
<dbReference type="GO" id="GO:0005507">
    <property type="term" value="F:copper ion binding"/>
    <property type="evidence" value="ECO:0007669"/>
    <property type="project" value="UniProtKB-UniRule"/>
</dbReference>
<evidence type="ECO:0000256" key="7">
    <source>
        <dbReference type="ARBA" id="ARBA00023008"/>
    </source>
</evidence>
<evidence type="ECO:0000256" key="8">
    <source>
        <dbReference type="NCBIfam" id="TIGR02375"/>
    </source>
</evidence>
<name>A0A154WG00_9PROT</name>
<keyword evidence="3" id="KW-0813">Transport</keyword>
<feature type="binding site" evidence="9">
    <location>
        <position position="74"/>
    </location>
    <ligand>
        <name>Cu cation</name>
        <dbReference type="ChEBI" id="CHEBI:23378"/>
    </ligand>
</feature>
<evidence type="ECO:0000256" key="2">
    <source>
        <dbReference type="ARBA" id="ARBA00016984"/>
    </source>
</evidence>
<protein>
    <recommendedName>
        <fullName evidence="2 8">Pseudoazurin</fullName>
    </recommendedName>
</protein>
<dbReference type="InterPro" id="IPR028871">
    <property type="entry name" value="BlueCu_1_BS"/>
</dbReference>
<dbReference type="SUPFAM" id="SSF49503">
    <property type="entry name" value="Cupredoxins"/>
    <property type="match status" value="1"/>
</dbReference>
<keyword evidence="5" id="KW-0574">Periplasm</keyword>
<comment type="cofactor">
    <cofactor evidence="9">
        <name>Cu cation</name>
        <dbReference type="ChEBI" id="CHEBI:23378"/>
    </cofactor>
    <text evidence="9">Binds 1 copper ion per subunit.</text>
</comment>
<evidence type="ECO:0000313" key="11">
    <source>
        <dbReference type="EMBL" id="KZD12442.1"/>
    </source>
</evidence>
<feature type="binding site" evidence="9">
    <location>
        <position position="82"/>
    </location>
    <ligand>
        <name>Cu cation</name>
        <dbReference type="ChEBI" id="CHEBI:23378"/>
    </ligand>
</feature>
<evidence type="ECO:0000256" key="1">
    <source>
        <dbReference type="ARBA" id="ARBA00004418"/>
    </source>
</evidence>
<dbReference type="GO" id="GO:0042597">
    <property type="term" value="C:periplasmic space"/>
    <property type="evidence" value="ECO:0007669"/>
    <property type="project" value="UniProtKB-SubCell"/>
</dbReference>
<evidence type="ECO:0000256" key="6">
    <source>
        <dbReference type="ARBA" id="ARBA00022982"/>
    </source>
</evidence>
<dbReference type="NCBIfam" id="TIGR02375">
    <property type="entry name" value="pseudoazurin"/>
    <property type="match status" value="1"/>
</dbReference>
<dbReference type="Pfam" id="PF00127">
    <property type="entry name" value="Copper-bind"/>
    <property type="match status" value="1"/>
</dbReference>
<evidence type="ECO:0000259" key="10">
    <source>
        <dbReference type="Pfam" id="PF00127"/>
    </source>
</evidence>
<dbReference type="EMBL" id="LPXN01000024">
    <property type="protein sequence ID" value="KZD12442.1"/>
    <property type="molecule type" value="Genomic_DNA"/>
</dbReference>
<keyword evidence="4 9" id="KW-0479">Metal-binding</keyword>
<dbReference type="InterPro" id="IPR012745">
    <property type="entry name" value="Pseudoazurin"/>
</dbReference>
<dbReference type="Proteomes" id="UP000076400">
    <property type="component" value="Unassembled WGS sequence"/>
</dbReference>
<evidence type="ECO:0000256" key="3">
    <source>
        <dbReference type="ARBA" id="ARBA00022448"/>
    </source>
</evidence>
<sequence>MEMRNQSGSERFVYEPDFIRVSPGDTVVFVPIDKGHNAVSIEGFGPGGGQPINVGFNKEVAVTFDKPGIYGVKCTPHVGLGMVGIIVVGEVEVPEAARASIAKLPPKARQRLELLLGQVGRS</sequence>
<comment type="subcellular location">
    <subcellularLocation>
        <location evidence="1">Periplasm</location>
    </subcellularLocation>
</comment>
<keyword evidence="7 9" id="KW-0186">Copper</keyword>
<feature type="domain" description="Blue (type 1) copper" evidence="10">
    <location>
        <begin position="2"/>
        <end position="88"/>
    </location>
</feature>
<proteinExistence type="predicted"/>
<dbReference type="InterPro" id="IPR008972">
    <property type="entry name" value="Cupredoxin"/>
</dbReference>
<dbReference type="GO" id="GO:0009055">
    <property type="term" value="F:electron transfer activity"/>
    <property type="evidence" value="ECO:0007669"/>
    <property type="project" value="InterPro"/>
</dbReference>
<evidence type="ECO:0000256" key="4">
    <source>
        <dbReference type="ARBA" id="ARBA00022723"/>
    </source>
</evidence>